<evidence type="ECO:0000256" key="9">
    <source>
        <dbReference type="SAM" id="MobiDB-lite"/>
    </source>
</evidence>
<dbReference type="GO" id="GO:0005125">
    <property type="term" value="F:cytokine activity"/>
    <property type="evidence" value="ECO:0007669"/>
    <property type="project" value="TreeGrafter"/>
</dbReference>
<evidence type="ECO:0000259" key="11">
    <source>
        <dbReference type="PROSITE" id="PS51362"/>
    </source>
</evidence>
<evidence type="ECO:0000256" key="6">
    <source>
        <dbReference type="ARBA" id="ARBA00023157"/>
    </source>
</evidence>
<proteinExistence type="inferred from homology"/>
<evidence type="ECO:0000256" key="3">
    <source>
        <dbReference type="ARBA" id="ARBA00022525"/>
    </source>
</evidence>
<dbReference type="InterPro" id="IPR001839">
    <property type="entry name" value="TGF-b_C"/>
</dbReference>
<comment type="similarity">
    <text evidence="2 8">Belongs to the TGF-beta family.</text>
</comment>
<dbReference type="Gene3D" id="2.60.120.970">
    <property type="match status" value="1"/>
</dbReference>
<dbReference type="InterPro" id="IPR017948">
    <property type="entry name" value="TGFb_CS"/>
</dbReference>
<dbReference type="EMBL" id="JACEEZ010006970">
    <property type="protein sequence ID" value="KAG0724401.1"/>
    <property type="molecule type" value="Genomic_DNA"/>
</dbReference>
<dbReference type="PROSITE" id="PS00250">
    <property type="entry name" value="TGF_BETA_1"/>
    <property type="match status" value="1"/>
</dbReference>
<dbReference type="FunFam" id="2.10.90.10:FF:000001">
    <property type="entry name" value="Bone morphogenetic protein 4"/>
    <property type="match status" value="1"/>
</dbReference>
<name>A0A8J4YIF7_CHIOP</name>
<dbReference type="GO" id="GO:0008083">
    <property type="term" value="F:growth factor activity"/>
    <property type="evidence" value="ECO:0007669"/>
    <property type="project" value="UniProtKB-KW"/>
</dbReference>
<accession>A0A8J4YIF7</accession>
<dbReference type="InterPro" id="IPR015615">
    <property type="entry name" value="TGF-beta-rel"/>
</dbReference>
<dbReference type="PANTHER" id="PTHR11848:SF263">
    <property type="entry name" value="PROTEIN DECAPENTAPLEGIC"/>
    <property type="match status" value="1"/>
</dbReference>
<dbReference type="PANTHER" id="PTHR11848">
    <property type="entry name" value="TGF-BETA FAMILY"/>
    <property type="match status" value="1"/>
</dbReference>
<keyword evidence="7" id="KW-0325">Glycoprotein</keyword>
<evidence type="ECO:0000256" key="8">
    <source>
        <dbReference type="RuleBase" id="RU000354"/>
    </source>
</evidence>
<evidence type="ECO:0000256" key="1">
    <source>
        <dbReference type="ARBA" id="ARBA00004613"/>
    </source>
</evidence>
<dbReference type="Pfam" id="PF00019">
    <property type="entry name" value="TGF_beta"/>
    <property type="match status" value="1"/>
</dbReference>
<feature type="domain" description="TGF-beta family profile" evidence="11">
    <location>
        <begin position="289"/>
        <end position="406"/>
    </location>
</feature>
<evidence type="ECO:0000256" key="7">
    <source>
        <dbReference type="ARBA" id="ARBA00023180"/>
    </source>
</evidence>
<dbReference type="PRINTS" id="PR00669">
    <property type="entry name" value="INHIBINA"/>
</dbReference>
<dbReference type="Pfam" id="PF00688">
    <property type="entry name" value="TGFb_propeptide"/>
    <property type="match status" value="1"/>
</dbReference>
<comment type="caution">
    <text evidence="12">The sequence shown here is derived from an EMBL/GenBank/DDBJ whole genome shotgun (WGS) entry which is preliminary data.</text>
</comment>
<dbReference type="GO" id="GO:0005615">
    <property type="term" value="C:extracellular space"/>
    <property type="evidence" value="ECO:0007669"/>
    <property type="project" value="TreeGrafter"/>
</dbReference>
<dbReference type="Gene3D" id="2.10.90.10">
    <property type="entry name" value="Cystine-knot cytokines"/>
    <property type="match status" value="1"/>
</dbReference>
<feature type="chain" id="PRO_5035197595" evidence="10">
    <location>
        <begin position="24"/>
        <end position="406"/>
    </location>
</feature>
<dbReference type="InterPro" id="IPR029034">
    <property type="entry name" value="Cystine-knot_cytokine"/>
</dbReference>
<dbReference type="SUPFAM" id="SSF57501">
    <property type="entry name" value="Cystine-knot cytokines"/>
    <property type="match status" value="1"/>
</dbReference>
<feature type="signal peptide" evidence="10">
    <location>
        <begin position="1"/>
        <end position="23"/>
    </location>
</feature>
<evidence type="ECO:0000256" key="5">
    <source>
        <dbReference type="ARBA" id="ARBA00023030"/>
    </source>
</evidence>
<dbReference type="PROSITE" id="PS51362">
    <property type="entry name" value="TGF_BETA_2"/>
    <property type="match status" value="1"/>
</dbReference>
<organism evidence="12 13">
    <name type="scientific">Chionoecetes opilio</name>
    <name type="common">Atlantic snow crab</name>
    <name type="synonym">Cancer opilio</name>
    <dbReference type="NCBI Taxonomy" id="41210"/>
    <lineage>
        <taxon>Eukaryota</taxon>
        <taxon>Metazoa</taxon>
        <taxon>Ecdysozoa</taxon>
        <taxon>Arthropoda</taxon>
        <taxon>Crustacea</taxon>
        <taxon>Multicrustacea</taxon>
        <taxon>Malacostraca</taxon>
        <taxon>Eumalacostraca</taxon>
        <taxon>Eucarida</taxon>
        <taxon>Decapoda</taxon>
        <taxon>Pleocyemata</taxon>
        <taxon>Brachyura</taxon>
        <taxon>Eubrachyura</taxon>
        <taxon>Majoidea</taxon>
        <taxon>Majidae</taxon>
        <taxon>Chionoecetes</taxon>
    </lineage>
</organism>
<dbReference type="Proteomes" id="UP000770661">
    <property type="component" value="Unassembled WGS sequence"/>
</dbReference>
<evidence type="ECO:0000256" key="4">
    <source>
        <dbReference type="ARBA" id="ARBA00022729"/>
    </source>
</evidence>
<keyword evidence="6" id="KW-1015">Disulfide bond</keyword>
<reference evidence="12" key="1">
    <citation type="submission" date="2020-07" db="EMBL/GenBank/DDBJ databases">
        <title>The High-quality genome of the commercially important snow crab, Chionoecetes opilio.</title>
        <authorList>
            <person name="Jeong J.-H."/>
            <person name="Ryu S."/>
        </authorList>
    </citation>
    <scope>NUCLEOTIDE SEQUENCE</scope>
    <source>
        <strain evidence="12">MADBK_172401_WGS</strain>
        <tissue evidence="12">Digestive gland</tissue>
    </source>
</reference>
<dbReference type="OrthoDB" id="5987191at2759"/>
<keyword evidence="13" id="KW-1185">Reference proteome</keyword>
<keyword evidence="5 8" id="KW-0339">Growth factor</keyword>
<gene>
    <name evidence="12" type="primary">bmp2-a_1</name>
    <name evidence="12" type="ORF">GWK47_005161</name>
</gene>
<comment type="subcellular location">
    <subcellularLocation>
        <location evidence="1">Secreted</location>
    </subcellularLocation>
</comment>
<feature type="compositionally biased region" description="Polar residues" evidence="9">
    <location>
        <begin position="91"/>
        <end position="106"/>
    </location>
</feature>
<evidence type="ECO:0000313" key="12">
    <source>
        <dbReference type="EMBL" id="KAG0724401.1"/>
    </source>
</evidence>
<keyword evidence="4 10" id="KW-0732">Signal</keyword>
<evidence type="ECO:0000313" key="13">
    <source>
        <dbReference type="Proteomes" id="UP000770661"/>
    </source>
</evidence>
<sequence length="406" mass="46447">MLLLRRWCWRVLAVLVWAAAASATTKRDTYEAPAASNSPILQQLESSLLSSFGLKRRPRVKLDVNVPRYMLELQRQQVVQNEAATDAATDPFSSPSTTQSYNTARSFTHEESEADGRYPIQKMRLRFNLANMPSEEVLHSAELRITHLKHPNAPDHVPEDTNIGTKQQGRRQKRGTSEAAPYLKRIMVYDVLRRATRSSEPALRLLDTKTVDARMIGVQSMDVSDAVRRWMIVPESNNGLLVEIVPFTNISTLDALHVRLKKSAEEKVMWFRKEPLLVVYTNDGKVKVRTKRAVVNKHKKIRDTCRRYRLHVDFRQVGWDDWIVAPSGYDAYFCKGECNFPLHDSLNTTNHAVVQTLVNSRYLNRVPKACCVPTEMLPISLLYVDDDKKFVLKNHQDMVVEGCGCR</sequence>
<evidence type="ECO:0000256" key="2">
    <source>
        <dbReference type="ARBA" id="ARBA00006656"/>
    </source>
</evidence>
<protein>
    <submittedName>
        <fullName evidence="12">Bone morphogenetic protein 2-A</fullName>
    </submittedName>
</protein>
<dbReference type="InterPro" id="IPR001111">
    <property type="entry name" value="TGF-b_propeptide"/>
</dbReference>
<keyword evidence="3" id="KW-0964">Secreted</keyword>
<feature type="region of interest" description="Disordered" evidence="9">
    <location>
        <begin position="150"/>
        <end position="177"/>
    </location>
</feature>
<feature type="region of interest" description="Disordered" evidence="9">
    <location>
        <begin position="82"/>
        <end position="115"/>
    </location>
</feature>
<evidence type="ECO:0000256" key="10">
    <source>
        <dbReference type="SAM" id="SignalP"/>
    </source>
</evidence>
<dbReference type="SMART" id="SM00204">
    <property type="entry name" value="TGFB"/>
    <property type="match status" value="1"/>
</dbReference>
<dbReference type="AlphaFoldDB" id="A0A8J4YIF7"/>